<comment type="catalytic activity">
    <reaction evidence="3">
        <text>2 GTP = 3',3'-c-di-GMP + 2 diphosphate</text>
        <dbReference type="Rhea" id="RHEA:24898"/>
        <dbReference type="ChEBI" id="CHEBI:33019"/>
        <dbReference type="ChEBI" id="CHEBI:37565"/>
        <dbReference type="ChEBI" id="CHEBI:58805"/>
        <dbReference type="EC" id="2.7.7.65"/>
    </reaction>
</comment>
<dbReference type="Proteomes" id="UP000036890">
    <property type="component" value="Unassembled WGS sequence"/>
</dbReference>
<name>A0A0L8AEJ2_9GAMM</name>
<dbReference type="AlphaFoldDB" id="A0A0L8AEJ2"/>
<evidence type="ECO:0000256" key="4">
    <source>
        <dbReference type="SAM" id="Coils"/>
    </source>
</evidence>
<dbReference type="PANTHER" id="PTHR45138:SF9">
    <property type="entry name" value="DIGUANYLATE CYCLASE DGCM-RELATED"/>
    <property type="match status" value="1"/>
</dbReference>
<feature type="coiled-coil region" evidence="4">
    <location>
        <begin position="301"/>
        <end position="328"/>
    </location>
</feature>
<dbReference type="InterPro" id="IPR013976">
    <property type="entry name" value="HDOD"/>
</dbReference>
<dbReference type="Gene3D" id="1.10.3210.10">
    <property type="entry name" value="Hypothetical protein af1432"/>
    <property type="match status" value="1"/>
</dbReference>
<comment type="cofactor">
    <cofactor evidence="1">
        <name>Mg(2+)</name>
        <dbReference type="ChEBI" id="CHEBI:18420"/>
    </cofactor>
</comment>
<organism evidence="7 8">
    <name type="scientific">Stenotrophomonas geniculata N1</name>
    <dbReference type="NCBI Taxonomy" id="1167641"/>
    <lineage>
        <taxon>Bacteria</taxon>
        <taxon>Pseudomonadati</taxon>
        <taxon>Pseudomonadota</taxon>
        <taxon>Gammaproteobacteria</taxon>
        <taxon>Lysobacterales</taxon>
        <taxon>Lysobacteraceae</taxon>
        <taxon>Stenotrophomonas</taxon>
    </lineage>
</organism>
<dbReference type="OrthoDB" id="9803824at2"/>
<dbReference type="GeneID" id="86936159"/>
<reference evidence="7 8" key="1">
    <citation type="journal article" date="2012" name="J. Bacteriol.">
        <title>Genome sequence of a novel nicotine-degrading strain, Pseudomonas geniculata N1.</title>
        <authorList>
            <person name="Tang H."/>
            <person name="Yu H."/>
            <person name="Tai C."/>
            <person name="Huang K."/>
            <person name="Liu Y."/>
            <person name="Wang L."/>
            <person name="Yao Y."/>
            <person name="Wu G."/>
            <person name="Xu P."/>
        </authorList>
    </citation>
    <scope>NUCLEOTIDE SEQUENCE [LARGE SCALE GENOMIC DNA]</scope>
    <source>
        <strain evidence="7 8">N1</strain>
    </source>
</reference>
<dbReference type="PANTHER" id="PTHR45138">
    <property type="entry name" value="REGULATORY COMPONENTS OF SENSORY TRANSDUCTION SYSTEM"/>
    <property type="match status" value="1"/>
</dbReference>
<dbReference type="RefSeq" id="WP_010486323.1">
    <property type="nucleotide sequence ID" value="NZ_AJLO02000008.1"/>
</dbReference>
<dbReference type="SMART" id="SM00267">
    <property type="entry name" value="GGDEF"/>
    <property type="match status" value="1"/>
</dbReference>
<dbReference type="InterPro" id="IPR029787">
    <property type="entry name" value="Nucleotide_cyclase"/>
</dbReference>
<dbReference type="SUPFAM" id="SSF109604">
    <property type="entry name" value="HD-domain/PDEase-like"/>
    <property type="match status" value="1"/>
</dbReference>
<evidence type="ECO:0000256" key="3">
    <source>
        <dbReference type="ARBA" id="ARBA00034247"/>
    </source>
</evidence>
<dbReference type="Pfam" id="PF08668">
    <property type="entry name" value="HDOD"/>
    <property type="match status" value="1"/>
</dbReference>
<dbReference type="EC" id="2.7.7.65" evidence="2"/>
<dbReference type="PROSITE" id="PS50887">
    <property type="entry name" value="GGDEF"/>
    <property type="match status" value="1"/>
</dbReference>
<accession>A0A0L8AEJ2</accession>
<comment type="caution">
    <text evidence="7">The sequence shown here is derived from an EMBL/GenBank/DDBJ whole genome shotgun (WGS) entry which is preliminary data.</text>
</comment>
<feature type="domain" description="HDOD" evidence="6">
    <location>
        <begin position="15"/>
        <end position="210"/>
    </location>
</feature>
<dbReference type="PROSITE" id="PS51833">
    <property type="entry name" value="HDOD"/>
    <property type="match status" value="1"/>
</dbReference>
<keyword evidence="4" id="KW-0175">Coiled coil</keyword>
<evidence type="ECO:0000313" key="8">
    <source>
        <dbReference type="Proteomes" id="UP000036890"/>
    </source>
</evidence>
<dbReference type="SUPFAM" id="SSF55073">
    <property type="entry name" value="Nucleotide cyclase"/>
    <property type="match status" value="1"/>
</dbReference>
<dbReference type="InterPro" id="IPR000160">
    <property type="entry name" value="GGDEF_dom"/>
</dbReference>
<dbReference type="CDD" id="cd01949">
    <property type="entry name" value="GGDEF"/>
    <property type="match status" value="1"/>
</dbReference>
<dbReference type="Gene3D" id="3.30.70.270">
    <property type="match status" value="1"/>
</dbReference>
<sequence>MPPELTAALALCRNLPSPPGIALRIIELAQDPEADIATAADIIAIDMALSARMLRIANSPLYASRRRIENLGQALTMLGLNATISLALGFTVTQGLTGGAGADHDLRQRAWKRSILSALAASQLGQARGLRRLEELMLAGLLQDLGVLCLAQAESERYLPLLREARDNTDLVARERDALGCSHADVGAWVAEQWGLPRYLVESISHSEDDDAADSPFQACVQLSGAVADIWLDEDADAARERALHQVHDRLELDSARFDQVLTRISEALPDIASLFEAGLNSPSRVRELIDHAQELATLRNLRELQDADQARRRADEFEARAKRLADQAHRDALTGVLNRRQLEAVLEQEFLRAGRQGWPLSVAFIDLDDFKKINDAHGHLTGDEVLRAFAGKLQGQLRNSDTVARFGGEEFVALLPNTSESVALDVIRRVLANIVATPMAELEGGPLFVTFSAGVATQGGYERFADVQDLLRAADDVLYRSKNLGRNRVIARSPGALGHDKLSATAGAELG</sequence>
<dbReference type="NCBIfam" id="TIGR00254">
    <property type="entry name" value="GGDEF"/>
    <property type="match status" value="1"/>
</dbReference>
<proteinExistence type="predicted"/>
<dbReference type="GO" id="GO:0052621">
    <property type="term" value="F:diguanylate cyclase activity"/>
    <property type="evidence" value="ECO:0007669"/>
    <property type="project" value="UniProtKB-EC"/>
</dbReference>
<evidence type="ECO:0000259" key="5">
    <source>
        <dbReference type="PROSITE" id="PS50887"/>
    </source>
</evidence>
<dbReference type="FunFam" id="3.30.70.270:FF:000001">
    <property type="entry name" value="Diguanylate cyclase domain protein"/>
    <property type="match status" value="1"/>
</dbReference>
<evidence type="ECO:0000259" key="6">
    <source>
        <dbReference type="PROSITE" id="PS51833"/>
    </source>
</evidence>
<dbReference type="InterPro" id="IPR050469">
    <property type="entry name" value="Diguanylate_Cyclase"/>
</dbReference>
<evidence type="ECO:0000256" key="2">
    <source>
        <dbReference type="ARBA" id="ARBA00012528"/>
    </source>
</evidence>
<protein>
    <recommendedName>
        <fullName evidence="2">diguanylate cyclase</fullName>
        <ecNumber evidence="2">2.7.7.65</ecNumber>
    </recommendedName>
</protein>
<dbReference type="InterPro" id="IPR043128">
    <property type="entry name" value="Rev_trsase/Diguanyl_cyclase"/>
</dbReference>
<feature type="domain" description="GGDEF" evidence="5">
    <location>
        <begin position="359"/>
        <end position="495"/>
    </location>
</feature>
<evidence type="ECO:0000256" key="1">
    <source>
        <dbReference type="ARBA" id="ARBA00001946"/>
    </source>
</evidence>
<evidence type="ECO:0000313" key="7">
    <source>
        <dbReference type="EMBL" id="KOF00560.1"/>
    </source>
</evidence>
<dbReference type="Pfam" id="PF00990">
    <property type="entry name" value="GGDEF"/>
    <property type="match status" value="1"/>
</dbReference>
<dbReference type="EMBL" id="AJLO02000008">
    <property type="protein sequence ID" value="KOF00560.1"/>
    <property type="molecule type" value="Genomic_DNA"/>
</dbReference>
<gene>
    <name evidence="7" type="ORF">W7K_03755</name>
</gene>